<dbReference type="EMBL" id="BX284605">
    <property type="protein sequence ID" value="CCD64271.1"/>
    <property type="molecule type" value="Genomic_DNA"/>
</dbReference>
<organism evidence="2 3">
    <name type="scientific">Caenorhabditis elegans</name>
    <dbReference type="NCBI Taxonomy" id="6239"/>
    <lineage>
        <taxon>Eukaryota</taxon>
        <taxon>Metazoa</taxon>
        <taxon>Ecdysozoa</taxon>
        <taxon>Nematoda</taxon>
        <taxon>Chromadorea</taxon>
        <taxon>Rhabditida</taxon>
        <taxon>Rhabditina</taxon>
        <taxon>Rhabditomorpha</taxon>
        <taxon>Rhabditoidea</taxon>
        <taxon>Rhabditidae</taxon>
        <taxon>Peloderinae</taxon>
        <taxon>Caenorhabditis</taxon>
    </lineage>
</organism>
<keyword evidence="3" id="KW-1185">Reference proteome</keyword>
<dbReference type="Bgee" id="WBGene00015706">
    <property type="expression patterns" value="Expressed in larva and 1 other cell type or tissue"/>
</dbReference>
<evidence type="ECO:0000313" key="2">
    <source>
        <dbReference type="EMBL" id="CCD64271.1"/>
    </source>
</evidence>
<evidence type="ECO:0000313" key="4">
    <source>
        <dbReference type="WormBase" id="C12D5.3"/>
    </source>
</evidence>
<sequence>MFSTKTAIVLLAAIIASSDAIECYQQNVGTPKARIIDNMISCFSMYYSSERIASFGGISNNFKNAPRKQELALADGTCHRVEKTALDNTRSVHYADTVICYCNKPLCNMPNSIEDFENSGYKLTDQD</sequence>
<dbReference type="PhylomeDB" id="Q17927"/>
<feature type="signal peptide" evidence="1">
    <location>
        <begin position="1"/>
        <end position="20"/>
    </location>
</feature>
<evidence type="ECO:0000256" key="1">
    <source>
        <dbReference type="SAM" id="SignalP"/>
    </source>
</evidence>
<dbReference type="KEGG" id="cel:CELE_C12D5.3"/>
<gene>
    <name evidence="2 4" type="primary">nssp-55</name>
    <name evidence="4" type="ORF">C12D5.3</name>
    <name evidence="2" type="ORF">CELE_C12D5.3</name>
</gene>
<protein>
    <submittedName>
        <fullName evidence="2">Activin_recp domain-containing protein</fullName>
    </submittedName>
</protein>
<dbReference type="PaxDb" id="6239-C12D5.3"/>
<dbReference type="InParanoid" id="Q17927"/>
<feature type="chain" id="PRO_5004186096" evidence="1">
    <location>
        <begin position="21"/>
        <end position="127"/>
    </location>
</feature>
<dbReference type="RefSeq" id="NP_504987.1">
    <property type="nucleotide sequence ID" value="NM_072586.7"/>
</dbReference>
<keyword evidence="1" id="KW-0732">Signal</keyword>
<dbReference type="CTD" id="182534"/>
<proteinExistence type="predicted"/>
<dbReference type="PIR" id="T30065">
    <property type="entry name" value="T30065"/>
</dbReference>
<accession>Q17927</accession>
<dbReference type="HOGENOM" id="CLU_1798194_0_0_1"/>
<name>Q17927_CAEEL</name>
<reference evidence="2 3" key="1">
    <citation type="journal article" date="1998" name="Science">
        <title>Genome sequence of the nematode C. elegans: a platform for investigating biology.</title>
        <authorList>
            <consortium name="The C. elegans sequencing consortium"/>
            <person name="Sulson J.E."/>
            <person name="Waterston R."/>
        </authorList>
    </citation>
    <scope>NUCLEOTIDE SEQUENCE [LARGE SCALE GENOMIC DNA]</scope>
    <source>
        <strain evidence="2 3">Bristol N2</strain>
    </source>
</reference>
<dbReference type="FunCoup" id="Q17927">
    <property type="interactions" value="308"/>
</dbReference>
<dbReference type="GeneID" id="182534"/>
<dbReference type="UCSC" id="C12D5.3">
    <property type="organism name" value="c. elegans"/>
</dbReference>
<dbReference type="Proteomes" id="UP000001940">
    <property type="component" value="Chromosome V"/>
</dbReference>
<evidence type="ECO:0000313" key="3">
    <source>
        <dbReference type="Proteomes" id="UP000001940"/>
    </source>
</evidence>
<dbReference type="AGR" id="WB:WBGene00015706"/>
<dbReference type="STRING" id="6239.C12D5.3.1"/>
<dbReference type="AlphaFoldDB" id="Q17927"/>
<dbReference type="WormBase" id="C12D5.3">
    <property type="protein sequence ID" value="CE06805"/>
    <property type="gene ID" value="WBGene00015706"/>
    <property type="gene designation" value="nssp-55"/>
</dbReference>